<dbReference type="PANTHER" id="PTHR44566">
    <property type="entry name" value="TRANSDUCIN/WD40 REPEAT-LIKE SUPERFAMILY PROTEIN"/>
    <property type="match status" value="1"/>
</dbReference>
<keyword evidence="4" id="KW-1185">Reference proteome</keyword>
<keyword evidence="1" id="KW-0853">WD repeat</keyword>
<dbReference type="Proteomes" id="UP000002279">
    <property type="component" value="Chromosome 1"/>
</dbReference>
<feature type="repeat" description="WD" evidence="1">
    <location>
        <begin position="513"/>
        <end position="546"/>
    </location>
</feature>
<dbReference type="SMART" id="SM00320">
    <property type="entry name" value="WD40"/>
    <property type="match status" value="6"/>
</dbReference>
<proteinExistence type="predicted"/>
<dbReference type="PROSITE" id="PS50294">
    <property type="entry name" value="WD_REPEATS_REGION"/>
    <property type="match status" value="2"/>
</dbReference>
<protein>
    <submittedName>
        <fullName evidence="3">WD repeat domain 25</fullName>
    </submittedName>
</protein>
<dbReference type="Gene3D" id="2.130.10.10">
    <property type="entry name" value="YVTN repeat-like/Quinoprotein amine dehydrogenase"/>
    <property type="match status" value="1"/>
</dbReference>
<dbReference type="PANTHER" id="PTHR44566:SF1">
    <property type="entry name" value="WD REPEAT-CONTAINING PROTEIN 25"/>
    <property type="match status" value="1"/>
</dbReference>
<dbReference type="SUPFAM" id="SSF50978">
    <property type="entry name" value="WD40 repeat-like"/>
    <property type="match status" value="1"/>
</dbReference>
<reference evidence="3" key="2">
    <citation type="submission" date="2025-08" db="UniProtKB">
        <authorList>
            <consortium name="Ensembl"/>
        </authorList>
    </citation>
    <scope>IDENTIFICATION</scope>
    <source>
        <strain evidence="3">Glennie</strain>
    </source>
</reference>
<reference evidence="3 4" key="1">
    <citation type="journal article" date="2008" name="Nature">
        <title>Genome analysis of the platypus reveals unique signatures of evolution.</title>
        <authorList>
            <person name="Warren W.C."/>
            <person name="Hillier L.W."/>
            <person name="Marshall Graves J.A."/>
            <person name="Birney E."/>
            <person name="Ponting C.P."/>
            <person name="Grutzner F."/>
            <person name="Belov K."/>
            <person name="Miller W."/>
            <person name="Clarke L."/>
            <person name="Chinwalla A.T."/>
            <person name="Yang S.P."/>
            <person name="Heger A."/>
            <person name="Locke D.P."/>
            <person name="Miethke P."/>
            <person name="Waters P.D."/>
            <person name="Veyrunes F."/>
            <person name="Fulton L."/>
            <person name="Fulton B."/>
            <person name="Graves T."/>
            <person name="Wallis J."/>
            <person name="Puente X.S."/>
            <person name="Lopez-Otin C."/>
            <person name="Ordonez G.R."/>
            <person name="Eichler E.E."/>
            <person name="Chen L."/>
            <person name="Cheng Z."/>
            <person name="Deakin J.E."/>
            <person name="Alsop A."/>
            <person name="Thompson K."/>
            <person name="Kirby P."/>
            <person name="Papenfuss A.T."/>
            <person name="Wakefield M.J."/>
            <person name="Olender T."/>
            <person name="Lancet D."/>
            <person name="Huttley G.A."/>
            <person name="Smit A.F."/>
            <person name="Pask A."/>
            <person name="Temple-Smith P."/>
            <person name="Batzer M.A."/>
            <person name="Walker J.A."/>
            <person name="Konkel M.K."/>
            <person name="Harris R.S."/>
            <person name="Whittington C.M."/>
            <person name="Wong E.S."/>
            <person name="Gemmell N.J."/>
            <person name="Buschiazzo E."/>
            <person name="Vargas Jentzsch I.M."/>
            <person name="Merkel A."/>
            <person name="Schmitz J."/>
            <person name="Zemann A."/>
            <person name="Churakov G."/>
            <person name="Kriegs J.O."/>
            <person name="Brosius J."/>
            <person name="Murchison E.P."/>
            <person name="Sachidanandam R."/>
            <person name="Smith C."/>
            <person name="Hannon G.J."/>
            <person name="Tsend-Ayush E."/>
            <person name="McMillan D."/>
            <person name="Attenborough R."/>
            <person name="Rens W."/>
            <person name="Ferguson-Smith M."/>
            <person name="Lefevre C.M."/>
            <person name="Sharp J.A."/>
            <person name="Nicholas K.R."/>
            <person name="Ray D.A."/>
            <person name="Kube M."/>
            <person name="Reinhardt R."/>
            <person name="Pringle T.H."/>
            <person name="Taylor J."/>
            <person name="Jones R.C."/>
            <person name="Nixon B."/>
            <person name="Dacheux J.L."/>
            <person name="Niwa H."/>
            <person name="Sekita Y."/>
            <person name="Huang X."/>
            <person name="Stark A."/>
            <person name="Kheradpour P."/>
            <person name="Kellis M."/>
            <person name="Flicek P."/>
            <person name="Chen Y."/>
            <person name="Webber C."/>
            <person name="Hardison R."/>
            <person name="Nelson J."/>
            <person name="Hallsworth-Pepin K."/>
            <person name="Delehaunty K."/>
            <person name="Markovic C."/>
            <person name="Minx P."/>
            <person name="Feng Y."/>
            <person name="Kremitzki C."/>
            <person name="Mitreva M."/>
            <person name="Glasscock J."/>
            <person name="Wylie T."/>
            <person name="Wohldmann P."/>
            <person name="Thiru P."/>
            <person name="Nhan M.N."/>
            <person name="Pohl C.S."/>
            <person name="Smith S.M."/>
            <person name="Hou S."/>
            <person name="Nefedov M."/>
            <person name="de Jong P.J."/>
            <person name="Renfree M.B."/>
            <person name="Mardis E.R."/>
            <person name="Wilson R.K."/>
        </authorList>
    </citation>
    <scope>NUCLEOTIDE SEQUENCE [LARGE SCALE GENOMIC DNA]</scope>
    <source>
        <strain evidence="3 4">Glennie</strain>
    </source>
</reference>
<dbReference type="OMA" id="FVCGGFH"/>
<dbReference type="FunCoup" id="F6XXA6">
    <property type="interactions" value="653"/>
</dbReference>
<dbReference type="AlphaFoldDB" id="F6XXA6"/>
<reference evidence="3" key="3">
    <citation type="submission" date="2025-09" db="UniProtKB">
        <authorList>
            <consortium name="Ensembl"/>
        </authorList>
    </citation>
    <scope>IDENTIFICATION</scope>
    <source>
        <strain evidence="3">Glennie</strain>
    </source>
</reference>
<dbReference type="Ensembl" id="ENSOANT00000009124.2">
    <property type="protein sequence ID" value="ENSOANP00000009122.2"/>
    <property type="gene ID" value="ENSOANG00000005730.2"/>
</dbReference>
<feature type="compositionally biased region" description="Basic and acidic residues" evidence="2">
    <location>
        <begin position="189"/>
        <end position="198"/>
    </location>
</feature>
<dbReference type="InterPro" id="IPR015943">
    <property type="entry name" value="WD40/YVTN_repeat-like_dom_sf"/>
</dbReference>
<dbReference type="Bgee" id="ENSOANG00000005730">
    <property type="expression patterns" value="Expressed in endometrium and 7 other cell types or tissues"/>
</dbReference>
<dbReference type="InterPro" id="IPR053053">
    <property type="entry name" value="WD_repeat_protein"/>
</dbReference>
<dbReference type="InterPro" id="IPR036322">
    <property type="entry name" value="WD40_repeat_dom_sf"/>
</dbReference>
<dbReference type="PROSITE" id="PS50082">
    <property type="entry name" value="WD_REPEATS_2"/>
    <property type="match status" value="2"/>
</dbReference>
<dbReference type="Pfam" id="PF00400">
    <property type="entry name" value="WD40"/>
    <property type="match status" value="4"/>
</dbReference>
<feature type="region of interest" description="Disordered" evidence="2">
    <location>
        <begin position="137"/>
        <end position="214"/>
    </location>
</feature>
<dbReference type="GeneTree" id="ENSGT00530000063583"/>
<evidence type="ECO:0000256" key="2">
    <source>
        <dbReference type="SAM" id="MobiDB-lite"/>
    </source>
</evidence>
<evidence type="ECO:0000313" key="3">
    <source>
        <dbReference type="Ensembl" id="ENSOANP00000009122.2"/>
    </source>
</evidence>
<evidence type="ECO:0000256" key="1">
    <source>
        <dbReference type="PROSITE-ProRule" id="PRU00221"/>
    </source>
</evidence>
<gene>
    <name evidence="3" type="primary">WDR25</name>
</gene>
<feature type="region of interest" description="Disordered" evidence="2">
    <location>
        <begin position="1"/>
        <end position="105"/>
    </location>
</feature>
<dbReference type="CDD" id="cd00200">
    <property type="entry name" value="WD40"/>
    <property type="match status" value="1"/>
</dbReference>
<dbReference type="InterPro" id="IPR001680">
    <property type="entry name" value="WD40_rpt"/>
</dbReference>
<dbReference type="InParanoid" id="F6XXA6"/>
<feature type="repeat" description="WD" evidence="1">
    <location>
        <begin position="244"/>
        <end position="279"/>
    </location>
</feature>
<dbReference type="STRING" id="9258.ENSOANP00000009122"/>
<name>F6XXA6_ORNAN</name>
<sequence length="546" mass="59863">PACRTLSAMSSLVGYDDSDSEEEAETARISDRAAYAPNQGSLGLPSVPGRSTVSLRDQTWPGRGVNHAGSSADSGVEGKARPRSGRSGWQPGLPRPRESMEAVPCPPQLSETFLWPSPAWGQAHIGGRGHCDGWGLPAPSPATAFPKPPPAAANGSPFQKRTREDPALVPEGLKPYIPKRLRQGCPPKAESHVGRESEGPEQALAGPGAGEDPREFTRVSEFIRPYLEAKSRHTEIPKRRLFLMSEHRSPVNGIQWCPVLQRSHLLLSVSMDSTFKVWDAIDTGRCLQTYTCHSGAVRAGQWSSCGRKILSGGFDSMLHLTDVETGTQLFSSKNEFRVSTLKFHPSEPNIFLCGGFSPEVKAWDMRNCKVVRVYKAAAQQTLDILFLRDGNEFLSSTDSVSRDSADRTIIAWDFCSAAKISNQIYHERFTCPSLTLHPKEAFFIAQTNGNYMALFSTQRPYRINKKKRYEGHKVEGYAVGCECSPDGTLLVTGSSDGTVFFYHYHSSKLLGTLPGHRQACVGATFHPALPSVLATCAWDGDIQLWQ</sequence>
<dbReference type="HOGENOM" id="CLU_1015496_0_0_1"/>
<evidence type="ECO:0000313" key="4">
    <source>
        <dbReference type="Proteomes" id="UP000002279"/>
    </source>
</evidence>
<accession>F6XXA6</accession>
<dbReference type="eggNOG" id="KOG0282">
    <property type="taxonomic scope" value="Eukaryota"/>
</dbReference>
<organism evidence="3 4">
    <name type="scientific">Ornithorhynchus anatinus</name>
    <name type="common">Duckbill platypus</name>
    <dbReference type="NCBI Taxonomy" id="9258"/>
    <lineage>
        <taxon>Eukaryota</taxon>
        <taxon>Metazoa</taxon>
        <taxon>Chordata</taxon>
        <taxon>Craniata</taxon>
        <taxon>Vertebrata</taxon>
        <taxon>Euteleostomi</taxon>
        <taxon>Mammalia</taxon>
        <taxon>Monotremata</taxon>
        <taxon>Ornithorhynchidae</taxon>
        <taxon>Ornithorhynchus</taxon>
    </lineage>
</organism>